<proteinExistence type="predicted"/>
<dbReference type="eggNOG" id="ENOG5033BQS">
    <property type="taxonomic scope" value="Bacteria"/>
</dbReference>
<dbReference type="PATRIC" id="fig|1386089.3.peg.400"/>
<dbReference type="OrthoDB" id="263362at2"/>
<dbReference type="Gene3D" id="1.20.120.520">
    <property type="entry name" value="nmb1532 protein domain like"/>
    <property type="match status" value="1"/>
</dbReference>
<name>W9GDK0_9MICO</name>
<dbReference type="EMBL" id="AWSA01000003">
    <property type="protein sequence ID" value="EWT03292.1"/>
    <property type="molecule type" value="Genomic_DNA"/>
</dbReference>
<accession>W9GDK0</accession>
<sequence length="161" mass="17859">MDVVSGNERQTTAPELAEYLGKVRARRAELGDSIRAVDEALEAAIARGGPWRERVRAALAELDHDFSDHICLTESPGGLYERIRRDAPRLSGPIDRLFAEHAPLREEIAGYLAVLEHGGTMADLPAFREELTLLVRRLRRHRQTGADLVYEAYDVDLGGSG</sequence>
<evidence type="ECO:0000313" key="2">
    <source>
        <dbReference type="Proteomes" id="UP000019489"/>
    </source>
</evidence>
<reference evidence="1 2" key="1">
    <citation type="submission" date="2013-08" db="EMBL/GenBank/DDBJ databases">
        <title>Intrasporangium oryzae NRRL B-24470.</title>
        <authorList>
            <person name="Liu H."/>
            <person name="Wang G."/>
        </authorList>
    </citation>
    <scope>NUCLEOTIDE SEQUENCE [LARGE SCALE GENOMIC DNA]</scope>
    <source>
        <strain evidence="1 2">NRRL B-24470</strain>
    </source>
</reference>
<evidence type="ECO:0000313" key="1">
    <source>
        <dbReference type="EMBL" id="EWT03292.1"/>
    </source>
</evidence>
<dbReference type="RefSeq" id="WP_051509875.1">
    <property type="nucleotide sequence ID" value="NZ_AWSA01000003.1"/>
</dbReference>
<comment type="caution">
    <text evidence="1">The sequence shown here is derived from an EMBL/GenBank/DDBJ whole genome shotgun (WGS) entry which is preliminary data.</text>
</comment>
<keyword evidence="2" id="KW-1185">Reference proteome</keyword>
<dbReference type="AlphaFoldDB" id="W9GDK0"/>
<evidence type="ECO:0008006" key="3">
    <source>
        <dbReference type="Google" id="ProtNLM"/>
    </source>
</evidence>
<protein>
    <recommendedName>
        <fullName evidence="3">Hemerythrin-like domain-containing protein</fullName>
    </recommendedName>
</protein>
<gene>
    <name evidence="1" type="ORF">N865_18910</name>
</gene>
<organism evidence="1 2">
    <name type="scientific">Intrasporangium oryzae NRRL B-24470</name>
    <dbReference type="NCBI Taxonomy" id="1386089"/>
    <lineage>
        <taxon>Bacteria</taxon>
        <taxon>Bacillati</taxon>
        <taxon>Actinomycetota</taxon>
        <taxon>Actinomycetes</taxon>
        <taxon>Micrococcales</taxon>
        <taxon>Intrasporangiaceae</taxon>
        <taxon>Intrasporangium</taxon>
    </lineage>
</organism>
<dbReference type="Proteomes" id="UP000019489">
    <property type="component" value="Unassembled WGS sequence"/>
</dbReference>